<evidence type="ECO:0000313" key="3">
    <source>
        <dbReference type="Proteomes" id="UP000306918"/>
    </source>
</evidence>
<accession>A0A4S8I0M6</accession>
<sequence>MEYPQSTQSATQNDTAVKKAAEEAYTEFVQQIAKPQSRGFISESGGRKIFSFETYLRETGISAELIQVYCNHIKTTSFVPKLSKQVSYLFTVDNTKALTKVLLYAMMPGICIYLLVAGFLWTFDISLWIPFLSFTLAGPILLILTMYYKFHQGKRQNKARKTEPSFFIKHFDDDEFTYMKSKNRLFVEK</sequence>
<gene>
    <name evidence="2" type="ORF">FAM09_04770</name>
</gene>
<name>A0A4S8I0M6_9BACT</name>
<protein>
    <submittedName>
        <fullName evidence="2">Uncharacterized protein</fullName>
    </submittedName>
</protein>
<comment type="caution">
    <text evidence="2">The sequence shown here is derived from an EMBL/GenBank/DDBJ whole genome shotgun (WGS) entry which is preliminary data.</text>
</comment>
<dbReference type="Proteomes" id="UP000306918">
    <property type="component" value="Unassembled WGS sequence"/>
</dbReference>
<feature type="transmembrane region" description="Helical" evidence="1">
    <location>
        <begin position="101"/>
        <end position="121"/>
    </location>
</feature>
<dbReference type="EMBL" id="STFF01000001">
    <property type="protein sequence ID" value="THU41425.1"/>
    <property type="molecule type" value="Genomic_DNA"/>
</dbReference>
<organism evidence="2 3">
    <name type="scientific">Niastella caeni</name>
    <dbReference type="NCBI Taxonomy" id="2569763"/>
    <lineage>
        <taxon>Bacteria</taxon>
        <taxon>Pseudomonadati</taxon>
        <taxon>Bacteroidota</taxon>
        <taxon>Chitinophagia</taxon>
        <taxon>Chitinophagales</taxon>
        <taxon>Chitinophagaceae</taxon>
        <taxon>Niastella</taxon>
    </lineage>
</organism>
<dbReference type="AlphaFoldDB" id="A0A4S8I0M6"/>
<evidence type="ECO:0000313" key="2">
    <source>
        <dbReference type="EMBL" id="THU41425.1"/>
    </source>
</evidence>
<evidence type="ECO:0000256" key="1">
    <source>
        <dbReference type="SAM" id="Phobius"/>
    </source>
</evidence>
<proteinExistence type="predicted"/>
<reference evidence="2 3" key="1">
    <citation type="submission" date="2019-04" db="EMBL/GenBank/DDBJ databases">
        <title>Niastella caeni sp. nov., isolated from activated sludge.</title>
        <authorList>
            <person name="Sheng M."/>
        </authorList>
    </citation>
    <scope>NUCLEOTIDE SEQUENCE [LARGE SCALE GENOMIC DNA]</scope>
    <source>
        <strain evidence="2 3">HX-2-15</strain>
    </source>
</reference>
<dbReference type="OrthoDB" id="679649at2"/>
<dbReference type="RefSeq" id="WP_136575916.1">
    <property type="nucleotide sequence ID" value="NZ_STFF01000001.1"/>
</dbReference>
<keyword evidence="3" id="KW-1185">Reference proteome</keyword>
<feature type="transmembrane region" description="Helical" evidence="1">
    <location>
        <begin position="127"/>
        <end position="148"/>
    </location>
</feature>
<keyword evidence="1" id="KW-1133">Transmembrane helix</keyword>
<keyword evidence="1" id="KW-0812">Transmembrane</keyword>
<keyword evidence="1" id="KW-0472">Membrane</keyword>